<organism evidence="1 2">
    <name type="scientific">Luedemannella helvata</name>
    <dbReference type="NCBI Taxonomy" id="349315"/>
    <lineage>
        <taxon>Bacteria</taxon>
        <taxon>Bacillati</taxon>
        <taxon>Actinomycetota</taxon>
        <taxon>Actinomycetes</taxon>
        <taxon>Micromonosporales</taxon>
        <taxon>Micromonosporaceae</taxon>
        <taxon>Luedemannella</taxon>
    </lineage>
</organism>
<dbReference type="SUPFAM" id="SSF53335">
    <property type="entry name" value="S-adenosyl-L-methionine-dependent methyltransferases"/>
    <property type="match status" value="1"/>
</dbReference>
<sequence length="508" mass="51728">MKPLFIGGEMAGWSDLDGVRGPGPARGASLAALLRAAVPPGGRVLLAGPHDPALVGALPAARLTLLVRGVRDAEALSALPGVTVCCGGLDKLVAEPPFDTVVALDGVARLSSMECDEFAWGEAFEMLVAALRPGGRLLLGMPNALGVDRLVAPPTEPGDGDWAPAGEYDPTRPAGLTRARARLAAAGLGVDAVYAAYPSPTAPSALLGEAILADDAVTGFVAATLGRSFAPPGVQPARVGPGPGRPRPVGWAAVLTEPGGLARQALRQGLAGALAPGWMVVARRASRDRSAGLPGAIVDGRRLDHDPVRGWVGEDGAAVPPGRTLEDLLMVAASRRELGSVRALLARWQRGMAAGVPADQVVVTADGTFVALAPAREPGAALGKLAATLVRGGLADAWPAQAGAADLAVTLAAVAGAAADARAAGVLAVDGLVAERDRLARALAAARAKAAWYERTLADRESALAEARRVAELLSASWPAKAGMAFVGGVRLARRRARAVLRRVRPRV</sequence>
<evidence type="ECO:0008006" key="3">
    <source>
        <dbReference type="Google" id="ProtNLM"/>
    </source>
</evidence>
<dbReference type="EMBL" id="BAAALS010000013">
    <property type="protein sequence ID" value="GAA1756257.1"/>
    <property type="molecule type" value="Genomic_DNA"/>
</dbReference>
<evidence type="ECO:0000313" key="2">
    <source>
        <dbReference type="Proteomes" id="UP001500655"/>
    </source>
</evidence>
<protein>
    <recommendedName>
        <fullName evidence="3">Class I SAM-dependent methyltransferase</fullName>
    </recommendedName>
</protein>
<evidence type="ECO:0000313" key="1">
    <source>
        <dbReference type="EMBL" id="GAA1756257.1"/>
    </source>
</evidence>
<name>A0ABN2KHF1_9ACTN</name>
<reference evidence="1 2" key="1">
    <citation type="journal article" date="2019" name="Int. J. Syst. Evol. Microbiol.">
        <title>The Global Catalogue of Microorganisms (GCM) 10K type strain sequencing project: providing services to taxonomists for standard genome sequencing and annotation.</title>
        <authorList>
            <consortium name="The Broad Institute Genomics Platform"/>
            <consortium name="The Broad Institute Genome Sequencing Center for Infectious Disease"/>
            <person name="Wu L."/>
            <person name="Ma J."/>
        </authorList>
    </citation>
    <scope>NUCLEOTIDE SEQUENCE [LARGE SCALE GENOMIC DNA]</scope>
    <source>
        <strain evidence="1 2">JCM 13249</strain>
    </source>
</reference>
<proteinExistence type="predicted"/>
<comment type="caution">
    <text evidence="1">The sequence shown here is derived from an EMBL/GenBank/DDBJ whole genome shotgun (WGS) entry which is preliminary data.</text>
</comment>
<dbReference type="RefSeq" id="WP_344081690.1">
    <property type="nucleotide sequence ID" value="NZ_BAAALS010000013.1"/>
</dbReference>
<accession>A0ABN2KHF1</accession>
<keyword evidence="2" id="KW-1185">Reference proteome</keyword>
<gene>
    <name evidence="1" type="ORF">GCM10009681_29290</name>
</gene>
<dbReference type="Proteomes" id="UP001500655">
    <property type="component" value="Unassembled WGS sequence"/>
</dbReference>
<dbReference type="InterPro" id="IPR029063">
    <property type="entry name" value="SAM-dependent_MTases_sf"/>
</dbReference>
<dbReference type="Gene3D" id="3.40.50.150">
    <property type="entry name" value="Vaccinia Virus protein VP39"/>
    <property type="match status" value="1"/>
</dbReference>